<protein>
    <submittedName>
        <fullName evidence="5">AraC-type DNA-binding protein</fullName>
    </submittedName>
</protein>
<keyword evidence="6" id="KW-1185">Reference proteome</keyword>
<dbReference type="InterPro" id="IPR011051">
    <property type="entry name" value="RmlC_Cupin_sf"/>
</dbReference>
<dbReference type="PANTHER" id="PTHR43280">
    <property type="entry name" value="ARAC-FAMILY TRANSCRIPTIONAL REGULATOR"/>
    <property type="match status" value="1"/>
</dbReference>
<dbReference type="PRINTS" id="PR00032">
    <property type="entry name" value="HTHARAC"/>
</dbReference>
<name>A0A1T5BN09_9SPHI</name>
<organism evidence="5 6">
    <name type="scientific">Sphingobacterium nematocida</name>
    <dbReference type="NCBI Taxonomy" id="1513896"/>
    <lineage>
        <taxon>Bacteria</taxon>
        <taxon>Pseudomonadati</taxon>
        <taxon>Bacteroidota</taxon>
        <taxon>Sphingobacteriia</taxon>
        <taxon>Sphingobacteriales</taxon>
        <taxon>Sphingobacteriaceae</taxon>
        <taxon>Sphingobacterium</taxon>
    </lineage>
</organism>
<dbReference type="SUPFAM" id="SSF46689">
    <property type="entry name" value="Homeodomain-like"/>
    <property type="match status" value="2"/>
</dbReference>
<dbReference type="SUPFAM" id="SSF51182">
    <property type="entry name" value="RmlC-like cupins"/>
    <property type="match status" value="1"/>
</dbReference>
<dbReference type="SMART" id="SM00342">
    <property type="entry name" value="HTH_ARAC"/>
    <property type="match status" value="1"/>
</dbReference>
<dbReference type="Pfam" id="PF12833">
    <property type="entry name" value="HTH_18"/>
    <property type="match status" value="1"/>
</dbReference>
<dbReference type="GO" id="GO:0043565">
    <property type="term" value="F:sequence-specific DNA binding"/>
    <property type="evidence" value="ECO:0007669"/>
    <property type="project" value="InterPro"/>
</dbReference>
<evidence type="ECO:0000259" key="4">
    <source>
        <dbReference type="PROSITE" id="PS01124"/>
    </source>
</evidence>
<dbReference type="STRING" id="1513896.SAMN05660841_00824"/>
<dbReference type="PROSITE" id="PS01124">
    <property type="entry name" value="HTH_ARAC_FAMILY_2"/>
    <property type="match status" value="1"/>
</dbReference>
<dbReference type="RefSeq" id="WP_079641450.1">
    <property type="nucleotide sequence ID" value="NZ_FUZF01000002.1"/>
</dbReference>
<dbReference type="OrthoDB" id="9787988at2"/>
<dbReference type="AlphaFoldDB" id="A0A1T5BN09"/>
<dbReference type="PROSITE" id="PS00041">
    <property type="entry name" value="HTH_ARAC_FAMILY_1"/>
    <property type="match status" value="1"/>
</dbReference>
<evidence type="ECO:0000313" key="6">
    <source>
        <dbReference type="Proteomes" id="UP000190150"/>
    </source>
</evidence>
<dbReference type="Proteomes" id="UP000190150">
    <property type="component" value="Unassembled WGS sequence"/>
</dbReference>
<sequence length="293" mass="34185">MKPIFAKVLENLDGTIYQTRKIIRPYFSTEFHFHRECQMTYIVESEGRRIIGDSLDTFESDELTFIGSDLPHVWHNDKTLTVEDHKASSLALFFDPDRLLNICESLFNTVTLNEFLITSRQGLLFYGETKNQLKQILQKMVDANELQQTIYLFEMLEILIHTQEYKILSGASYVNTYMSKDNNVIDKIFRHVFDNYRNEIMLDEVAEIANLTKTAFCRYFKSRTQKTFIQFVNEVRISQACKLISQERDQITNIAYTCGFNSMSNFNKIFKSIKGVTPSVYKAELRGKPVSTE</sequence>
<feature type="domain" description="HTH araC/xylS-type" evidence="4">
    <location>
        <begin position="186"/>
        <end position="284"/>
    </location>
</feature>
<gene>
    <name evidence="5" type="ORF">SAMN05660841_00824</name>
</gene>
<dbReference type="InterPro" id="IPR018062">
    <property type="entry name" value="HTH_AraC-typ_CS"/>
</dbReference>
<keyword evidence="3" id="KW-0804">Transcription</keyword>
<accession>A0A1T5BN09</accession>
<dbReference type="Gene3D" id="1.10.10.60">
    <property type="entry name" value="Homeodomain-like"/>
    <property type="match status" value="2"/>
</dbReference>
<evidence type="ECO:0000313" key="5">
    <source>
        <dbReference type="EMBL" id="SKB48656.1"/>
    </source>
</evidence>
<dbReference type="GO" id="GO:0003700">
    <property type="term" value="F:DNA-binding transcription factor activity"/>
    <property type="evidence" value="ECO:0007669"/>
    <property type="project" value="InterPro"/>
</dbReference>
<evidence type="ECO:0000256" key="1">
    <source>
        <dbReference type="ARBA" id="ARBA00023015"/>
    </source>
</evidence>
<keyword evidence="2 5" id="KW-0238">DNA-binding</keyword>
<proteinExistence type="predicted"/>
<keyword evidence="1" id="KW-0805">Transcription regulation</keyword>
<dbReference type="InterPro" id="IPR020449">
    <property type="entry name" value="Tscrpt_reg_AraC-type_HTH"/>
</dbReference>
<dbReference type="EMBL" id="FUZF01000002">
    <property type="protein sequence ID" value="SKB48656.1"/>
    <property type="molecule type" value="Genomic_DNA"/>
</dbReference>
<evidence type="ECO:0000256" key="2">
    <source>
        <dbReference type="ARBA" id="ARBA00023125"/>
    </source>
</evidence>
<evidence type="ECO:0000256" key="3">
    <source>
        <dbReference type="ARBA" id="ARBA00023163"/>
    </source>
</evidence>
<dbReference type="Gene3D" id="2.60.120.10">
    <property type="entry name" value="Jelly Rolls"/>
    <property type="match status" value="1"/>
</dbReference>
<dbReference type="InterPro" id="IPR014710">
    <property type="entry name" value="RmlC-like_jellyroll"/>
</dbReference>
<reference evidence="6" key="1">
    <citation type="submission" date="2017-02" db="EMBL/GenBank/DDBJ databases">
        <authorList>
            <person name="Varghese N."/>
            <person name="Submissions S."/>
        </authorList>
    </citation>
    <scope>NUCLEOTIDE SEQUENCE [LARGE SCALE GENOMIC DNA]</scope>
    <source>
        <strain evidence="6">DSM 24091</strain>
    </source>
</reference>
<dbReference type="InterPro" id="IPR018060">
    <property type="entry name" value="HTH_AraC"/>
</dbReference>
<dbReference type="PANTHER" id="PTHR43280:SF27">
    <property type="entry name" value="TRANSCRIPTIONAL REGULATOR MTLR"/>
    <property type="match status" value="1"/>
</dbReference>
<dbReference type="InterPro" id="IPR009057">
    <property type="entry name" value="Homeodomain-like_sf"/>
</dbReference>